<dbReference type="InterPro" id="IPR056676">
    <property type="entry name" value="DUF7774"/>
</dbReference>
<accession>A0A3P8HY34</accession>
<evidence type="ECO:0000313" key="2">
    <source>
        <dbReference type="EMBL" id="VDP48196.1"/>
    </source>
</evidence>
<organism evidence="3 4">
    <name type="scientific">Heligmosomoides polygyrus</name>
    <name type="common">Parasitic roundworm</name>
    <dbReference type="NCBI Taxonomy" id="6339"/>
    <lineage>
        <taxon>Eukaryota</taxon>
        <taxon>Metazoa</taxon>
        <taxon>Ecdysozoa</taxon>
        <taxon>Nematoda</taxon>
        <taxon>Chromadorea</taxon>
        <taxon>Rhabditida</taxon>
        <taxon>Rhabditina</taxon>
        <taxon>Rhabditomorpha</taxon>
        <taxon>Strongyloidea</taxon>
        <taxon>Heligmosomidae</taxon>
        <taxon>Heligmosomoides</taxon>
    </lineage>
</organism>
<dbReference type="AlphaFoldDB" id="A0A183GQI0"/>
<evidence type="ECO:0000313" key="4">
    <source>
        <dbReference type="WBParaSite" id="HPBE_0002495001-mRNA-1"/>
    </source>
</evidence>
<evidence type="ECO:0000259" key="1">
    <source>
        <dbReference type="Pfam" id="PF24983"/>
    </source>
</evidence>
<proteinExistence type="predicted"/>
<dbReference type="Proteomes" id="UP000050761">
    <property type="component" value="Unassembled WGS sequence"/>
</dbReference>
<sequence length="140" mass="15949">MIQLRSSNILETMVSRENLPEVQKFFKEDMDNPTPKVVEIIDNAMEVCYNEVMYHQERYDFFIDADMRQFLLNKDKAKQCLLDVLLICPEFMPLMWGGESVGLPTDAPISVGEPAYNTDPNSCTIDDLRQISPLQAAAIA</sequence>
<protein>
    <submittedName>
        <fullName evidence="4">PDEase domain-containing protein</fullName>
    </submittedName>
</protein>
<dbReference type="PANTHER" id="PTHR38630:SF1">
    <property type="entry name" value="DEK_C DOMAIN-CONTAINING PROTEIN-RELATED"/>
    <property type="match status" value="1"/>
</dbReference>
<evidence type="ECO:0000313" key="3">
    <source>
        <dbReference type="Proteomes" id="UP000050761"/>
    </source>
</evidence>
<name>A0A183GQI0_HELPZ</name>
<dbReference type="OrthoDB" id="5869135at2759"/>
<reference evidence="4" key="2">
    <citation type="submission" date="2019-09" db="UniProtKB">
        <authorList>
            <consortium name="WormBaseParasite"/>
        </authorList>
    </citation>
    <scope>IDENTIFICATION</scope>
</reference>
<feature type="domain" description="DUF7774" evidence="1">
    <location>
        <begin position="1"/>
        <end position="85"/>
    </location>
</feature>
<gene>
    <name evidence="2" type="ORF">HPBE_LOCUS24949</name>
</gene>
<dbReference type="WBParaSite" id="HPBE_0002495001-mRNA-1">
    <property type="protein sequence ID" value="HPBE_0002495001-mRNA-1"/>
    <property type="gene ID" value="HPBE_0002495001"/>
</dbReference>
<dbReference type="EMBL" id="UZAH01037110">
    <property type="protein sequence ID" value="VDP48196.1"/>
    <property type="molecule type" value="Genomic_DNA"/>
</dbReference>
<dbReference type="Pfam" id="PF24983">
    <property type="entry name" value="DUF7774"/>
    <property type="match status" value="1"/>
</dbReference>
<dbReference type="PANTHER" id="PTHR38630">
    <property type="entry name" value="PROTEIN CBG12780"/>
    <property type="match status" value="1"/>
</dbReference>
<keyword evidence="3" id="KW-1185">Reference proteome</keyword>
<reference evidence="2 3" key="1">
    <citation type="submission" date="2018-11" db="EMBL/GenBank/DDBJ databases">
        <authorList>
            <consortium name="Pathogen Informatics"/>
        </authorList>
    </citation>
    <scope>NUCLEOTIDE SEQUENCE [LARGE SCALE GENOMIC DNA]</scope>
</reference>
<accession>A0A183GQI0</accession>